<organism evidence="1 2">
    <name type="scientific">Araneus ventricosus</name>
    <name type="common">Orbweaver spider</name>
    <name type="synonym">Epeira ventricosa</name>
    <dbReference type="NCBI Taxonomy" id="182803"/>
    <lineage>
        <taxon>Eukaryota</taxon>
        <taxon>Metazoa</taxon>
        <taxon>Ecdysozoa</taxon>
        <taxon>Arthropoda</taxon>
        <taxon>Chelicerata</taxon>
        <taxon>Arachnida</taxon>
        <taxon>Araneae</taxon>
        <taxon>Araneomorphae</taxon>
        <taxon>Entelegynae</taxon>
        <taxon>Araneoidea</taxon>
        <taxon>Araneidae</taxon>
        <taxon>Araneus</taxon>
    </lineage>
</organism>
<evidence type="ECO:0000313" key="1">
    <source>
        <dbReference type="EMBL" id="GBN28483.1"/>
    </source>
</evidence>
<gene>
    <name evidence="1" type="ORF">AVEN_91002_1</name>
</gene>
<dbReference type="AlphaFoldDB" id="A0A4Y2MP93"/>
<name>A0A4Y2MP93_ARAVE</name>
<comment type="caution">
    <text evidence="1">The sequence shown here is derived from an EMBL/GenBank/DDBJ whole genome shotgun (WGS) entry which is preliminary data.</text>
</comment>
<protein>
    <submittedName>
        <fullName evidence="1">Uncharacterized protein</fullName>
    </submittedName>
</protein>
<keyword evidence="2" id="KW-1185">Reference proteome</keyword>
<proteinExistence type="predicted"/>
<dbReference type="EMBL" id="BGPR01007646">
    <property type="protein sequence ID" value="GBN28483.1"/>
    <property type="molecule type" value="Genomic_DNA"/>
</dbReference>
<reference evidence="1 2" key="1">
    <citation type="journal article" date="2019" name="Sci. Rep.">
        <title>Orb-weaving spider Araneus ventricosus genome elucidates the spidroin gene catalogue.</title>
        <authorList>
            <person name="Kono N."/>
            <person name="Nakamura H."/>
            <person name="Ohtoshi R."/>
            <person name="Moran D.A.P."/>
            <person name="Shinohara A."/>
            <person name="Yoshida Y."/>
            <person name="Fujiwara M."/>
            <person name="Mori M."/>
            <person name="Tomita M."/>
            <person name="Arakawa K."/>
        </authorList>
    </citation>
    <scope>NUCLEOTIDE SEQUENCE [LARGE SCALE GENOMIC DNA]</scope>
</reference>
<evidence type="ECO:0000313" key="2">
    <source>
        <dbReference type="Proteomes" id="UP000499080"/>
    </source>
</evidence>
<sequence>MLHDTSSSLVILTSHFEATLHDTSFSLVILTSQFQPKRVLFWGGPRNFEPRSDDEDDTEDTKGRTFGLTYDLTCKRPNPRRIFSGIGFRTWNPSGPQKLRPYH</sequence>
<accession>A0A4Y2MP93</accession>
<dbReference type="Proteomes" id="UP000499080">
    <property type="component" value="Unassembled WGS sequence"/>
</dbReference>